<evidence type="ECO:0000313" key="2">
    <source>
        <dbReference type="EMBL" id="KAF7413906.1"/>
    </source>
</evidence>
<proteinExistence type="predicted"/>
<evidence type="ECO:0000313" key="3">
    <source>
        <dbReference type="Proteomes" id="UP000617340"/>
    </source>
</evidence>
<feature type="region of interest" description="Disordered" evidence="1">
    <location>
        <begin position="1"/>
        <end position="27"/>
    </location>
</feature>
<feature type="compositionally biased region" description="Basic and acidic residues" evidence="1">
    <location>
        <begin position="1"/>
        <end position="14"/>
    </location>
</feature>
<feature type="compositionally biased region" description="Basic and acidic residues" evidence="1">
    <location>
        <begin position="41"/>
        <end position="55"/>
    </location>
</feature>
<dbReference type="Proteomes" id="UP000617340">
    <property type="component" value="Unassembled WGS sequence"/>
</dbReference>
<name>A0A834U0A3_VESGE</name>
<reference evidence="2" key="1">
    <citation type="journal article" date="2020" name="G3 (Bethesda)">
        <title>High-Quality Assemblies for Three Invasive Social Wasps from the &lt;i&gt;Vespula&lt;/i&gt; Genus.</title>
        <authorList>
            <person name="Harrop T.W.R."/>
            <person name="Guhlin J."/>
            <person name="McLaughlin G.M."/>
            <person name="Permina E."/>
            <person name="Stockwell P."/>
            <person name="Gilligan J."/>
            <person name="Le Lec M.F."/>
            <person name="Gruber M.A.M."/>
            <person name="Quinn O."/>
            <person name="Lovegrove M."/>
            <person name="Duncan E.J."/>
            <person name="Remnant E.J."/>
            <person name="Van Eeckhoven J."/>
            <person name="Graham B."/>
            <person name="Knapp R.A."/>
            <person name="Langford K.W."/>
            <person name="Kronenberg Z."/>
            <person name="Press M.O."/>
            <person name="Eacker S.M."/>
            <person name="Wilson-Rankin E.E."/>
            <person name="Purcell J."/>
            <person name="Lester P.J."/>
            <person name="Dearden P.K."/>
        </authorList>
    </citation>
    <scope>NUCLEOTIDE SEQUENCE</scope>
    <source>
        <strain evidence="2">Linc-1</strain>
    </source>
</reference>
<protein>
    <submittedName>
        <fullName evidence="2">Uncharacterized protein</fullName>
    </submittedName>
</protein>
<keyword evidence="3" id="KW-1185">Reference proteome</keyword>
<comment type="caution">
    <text evidence="2">The sequence shown here is derived from an EMBL/GenBank/DDBJ whole genome shotgun (WGS) entry which is preliminary data.</text>
</comment>
<organism evidence="2 3">
    <name type="scientific">Vespula germanica</name>
    <name type="common">German yellow jacket</name>
    <name type="synonym">Paravespula germanica</name>
    <dbReference type="NCBI Taxonomy" id="30212"/>
    <lineage>
        <taxon>Eukaryota</taxon>
        <taxon>Metazoa</taxon>
        <taxon>Ecdysozoa</taxon>
        <taxon>Arthropoda</taxon>
        <taxon>Hexapoda</taxon>
        <taxon>Insecta</taxon>
        <taxon>Pterygota</taxon>
        <taxon>Neoptera</taxon>
        <taxon>Endopterygota</taxon>
        <taxon>Hymenoptera</taxon>
        <taxon>Apocrita</taxon>
        <taxon>Aculeata</taxon>
        <taxon>Vespoidea</taxon>
        <taxon>Vespidae</taxon>
        <taxon>Vespinae</taxon>
        <taxon>Vespula</taxon>
    </lineage>
</organism>
<sequence length="130" mass="15325">MEEHKNDKKERTNERTTGGPSKCEKFISQRLSRIADIRIRRAEILDANAKEGDERREEEEEEMVEKEEEEEDEEDEDEDEEKEVCSFSVTRRVRANEKEVVKKEEKEDEEEEEEVEEEEEGASVAGEDEG</sequence>
<dbReference type="AlphaFoldDB" id="A0A834U0A3"/>
<accession>A0A834U0A3</accession>
<gene>
    <name evidence="2" type="ORF">HZH68_002395</name>
</gene>
<evidence type="ECO:0000256" key="1">
    <source>
        <dbReference type="SAM" id="MobiDB-lite"/>
    </source>
</evidence>
<feature type="compositionally biased region" description="Acidic residues" evidence="1">
    <location>
        <begin position="106"/>
        <end position="130"/>
    </location>
</feature>
<feature type="region of interest" description="Disordered" evidence="1">
    <location>
        <begin position="41"/>
        <end position="130"/>
    </location>
</feature>
<dbReference type="EMBL" id="JACSDZ010000002">
    <property type="protein sequence ID" value="KAF7413906.1"/>
    <property type="molecule type" value="Genomic_DNA"/>
</dbReference>
<feature type="compositionally biased region" description="Basic and acidic residues" evidence="1">
    <location>
        <begin position="94"/>
        <end position="105"/>
    </location>
</feature>
<feature type="compositionally biased region" description="Acidic residues" evidence="1">
    <location>
        <begin position="56"/>
        <end position="82"/>
    </location>
</feature>